<keyword evidence="5" id="KW-0221">Differentiation</keyword>
<sequence length="677" mass="76319">PARDFDSPFARSAMSGRNRGSYGGLQPPINQPPFVRGLGGHAPPLPHPSRPLDDNRELPQFRNHHPQHHHHSIIEDRIASQNQDVQGLLADNQRLAATHVALKQELEVAQHELQRMMHYIDSLRAEEDIMMREMYDKSMRCEVELHQVEALRADVQKVRADIKEFTASRQELTSQVHLMTQDLGRLTAELQQIPTLTAEIENTKQELQRARAAIDYEKKGYAENYEHGKVMEQKLVAMARELEKLRAEIANSESRAHATGPVGNPGGVGYGGGYGNHDPAGYAVNPYQPNYAMNPAQAQGGVEGYYPPPYGAAPTAWAGGYDPHQQQQQYYPQQGQGQDLKQKKKAMDAQYQNLPPLKRLRLMQRDLELAHQQHQLQSQPEVKPSQLPAKKRKHSRVDYDDDCENSSPAYRCLPAKKRIWAIDPDLLSGTPFSPFDLNVEYTPCVDEDGIEKKKNPSPLVESNPQEDDDDKENIDPLSIPEDEDGIMCGVCQSTDGDPSNPIVFCDGCDLMVHASCYGNPLVKAIPEGDWFCSLCTESTSLKKKREKPFFSCCLCTTKGGAMKPTKDGRWAHITCSLFVPEVYFEDPEGREGICCSEIPSRRWKERCYLCKVRRGCVIECSEMKCELAFHVSCGLKEELCIEYREGRRSGGIVVGFCSEHTKLWERESGKYKIVARD</sequence>
<evidence type="ECO:0000256" key="3">
    <source>
        <dbReference type="ARBA" id="ARBA00022723"/>
    </source>
</evidence>
<dbReference type="Proteomes" id="UP000824890">
    <property type="component" value="Unassembled WGS sequence"/>
</dbReference>
<dbReference type="PROSITE" id="PS50016">
    <property type="entry name" value="ZF_PHD_2"/>
    <property type="match status" value="1"/>
</dbReference>
<evidence type="ECO:0000256" key="4">
    <source>
        <dbReference type="ARBA" id="ARBA00022771"/>
    </source>
</evidence>
<dbReference type="EMBL" id="JAGKQM010000005">
    <property type="protein sequence ID" value="KAH0927239.1"/>
    <property type="molecule type" value="Genomic_DNA"/>
</dbReference>
<dbReference type="PANTHER" id="PTHR33405:SF7">
    <property type="entry name" value="PROTEIN FLX-LIKE 1"/>
    <property type="match status" value="1"/>
</dbReference>
<protein>
    <submittedName>
        <fullName evidence="14">Uncharacterized protein</fullName>
    </submittedName>
</protein>
<dbReference type="PANTHER" id="PTHR33405">
    <property type="entry name" value="PROTEIN FLX-LIKE 2"/>
    <property type="match status" value="1"/>
</dbReference>
<evidence type="ECO:0000313" key="15">
    <source>
        <dbReference type="EMBL" id="KAH0927239.1"/>
    </source>
</evidence>
<comment type="caution">
    <text evidence="14">The sequence shown here is derived from an EMBL/GenBank/DDBJ whole genome shotgun (WGS) entry which is preliminary data.</text>
</comment>
<name>A0ABQ7X4F7_BRANA</name>
<evidence type="ECO:0000256" key="6">
    <source>
        <dbReference type="ARBA" id="ARBA00022833"/>
    </source>
</evidence>
<comment type="similarity">
    <text evidence="1">Belongs to the FLX family.</text>
</comment>
<keyword evidence="7 10" id="KW-0175">Coiled coil</keyword>
<dbReference type="Pfam" id="PF13832">
    <property type="entry name" value="zf-HC5HC2H_2"/>
    <property type="match status" value="1"/>
</dbReference>
<feature type="region of interest" description="Disordered" evidence="11">
    <location>
        <begin position="370"/>
        <end position="404"/>
    </location>
</feature>
<dbReference type="InterPro" id="IPR034732">
    <property type="entry name" value="EPHD"/>
</dbReference>
<dbReference type="Pfam" id="PF00628">
    <property type="entry name" value="PHD"/>
    <property type="match status" value="1"/>
</dbReference>
<evidence type="ECO:0000313" key="14">
    <source>
        <dbReference type="EMBL" id="KAH0850786.1"/>
    </source>
</evidence>
<gene>
    <name evidence="15" type="ORF">HID58_019495</name>
    <name evidence="14" type="ORF">HID58_091183</name>
</gene>
<organism evidence="14 16">
    <name type="scientific">Brassica napus</name>
    <name type="common">Rape</name>
    <dbReference type="NCBI Taxonomy" id="3708"/>
    <lineage>
        <taxon>Eukaryota</taxon>
        <taxon>Viridiplantae</taxon>
        <taxon>Streptophyta</taxon>
        <taxon>Embryophyta</taxon>
        <taxon>Tracheophyta</taxon>
        <taxon>Spermatophyta</taxon>
        <taxon>Magnoliopsida</taxon>
        <taxon>eudicotyledons</taxon>
        <taxon>Gunneridae</taxon>
        <taxon>Pentapetalae</taxon>
        <taxon>rosids</taxon>
        <taxon>malvids</taxon>
        <taxon>Brassicales</taxon>
        <taxon>Brassicaceae</taxon>
        <taxon>Brassiceae</taxon>
        <taxon>Brassica</taxon>
    </lineage>
</organism>
<dbReference type="Gene3D" id="3.30.40.10">
    <property type="entry name" value="Zinc/RING finger domain, C3HC4 (zinc finger)"/>
    <property type="match status" value="2"/>
</dbReference>
<dbReference type="InterPro" id="IPR001965">
    <property type="entry name" value="Znf_PHD"/>
</dbReference>
<evidence type="ECO:0000313" key="16">
    <source>
        <dbReference type="Proteomes" id="UP000824890"/>
    </source>
</evidence>
<dbReference type="SMART" id="SM00249">
    <property type="entry name" value="PHD"/>
    <property type="match status" value="2"/>
</dbReference>
<keyword evidence="2" id="KW-0217">Developmental protein</keyword>
<feature type="coiled-coil region" evidence="10">
    <location>
        <begin position="92"/>
        <end position="255"/>
    </location>
</feature>
<feature type="domain" description="PHD-type" evidence="12">
    <location>
        <begin position="485"/>
        <end position="538"/>
    </location>
</feature>
<dbReference type="PROSITE" id="PS51805">
    <property type="entry name" value="EPHD"/>
    <property type="match status" value="1"/>
</dbReference>
<keyword evidence="16" id="KW-1185">Reference proteome</keyword>
<keyword evidence="6" id="KW-0862">Zinc</keyword>
<feature type="domain" description="PHD-type" evidence="13">
    <location>
        <begin position="549"/>
        <end position="661"/>
    </location>
</feature>
<dbReference type="EMBL" id="JAGKQM010001944">
    <property type="protein sequence ID" value="KAH0850786.1"/>
    <property type="molecule type" value="Genomic_DNA"/>
</dbReference>
<feature type="region of interest" description="Disordered" evidence="11">
    <location>
        <begin position="1"/>
        <end position="71"/>
    </location>
</feature>
<feature type="non-terminal residue" evidence="14">
    <location>
        <position position="1"/>
    </location>
</feature>
<dbReference type="InterPro" id="IPR019787">
    <property type="entry name" value="Znf_PHD-finger"/>
</dbReference>
<evidence type="ECO:0000256" key="10">
    <source>
        <dbReference type="SAM" id="Coils"/>
    </source>
</evidence>
<evidence type="ECO:0000259" key="12">
    <source>
        <dbReference type="PROSITE" id="PS50016"/>
    </source>
</evidence>
<keyword evidence="8" id="KW-0287">Flowering</keyword>
<feature type="compositionally biased region" description="Basic and acidic residues" evidence="11">
    <location>
        <begin position="50"/>
        <end position="59"/>
    </location>
</feature>
<evidence type="ECO:0000256" key="2">
    <source>
        <dbReference type="ARBA" id="ARBA00022473"/>
    </source>
</evidence>
<dbReference type="SUPFAM" id="SSF57903">
    <property type="entry name" value="FYVE/PHD zinc finger"/>
    <property type="match status" value="1"/>
</dbReference>
<evidence type="ECO:0000256" key="11">
    <source>
        <dbReference type="SAM" id="MobiDB-lite"/>
    </source>
</evidence>
<dbReference type="InterPro" id="IPR040353">
    <property type="entry name" value="FLX/FLX-like"/>
</dbReference>
<evidence type="ECO:0000259" key="13">
    <source>
        <dbReference type="PROSITE" id="PS51805"/>
    </source>
</evidence>
<reference evidence="14 16" key="1">
    <citation type="submission" date="2021-05" db="EMBL/GenBank/DDBJ databases">
        <title>Genome Assembly of Synthetic Allotetraploid Brassica napus Reveals Homoeologous Exchanges between Subgenomes.</title>
        <authorList>
            <person name="Davis J.T."/>
        </authorList>
    </citation>
    <scope>NUCLEOTIDE SEQUENCE [LARGE SCALE GENOMIC DNA]</scope>
    <source>
        <strain evidence="16">cv. Da-Ae</strain>
        <tissue evidence="14">Seedling</tissue>
    </source>
</reference>
<dbReference type="InterPro" id="IPR013083">
    <property type="entry name" value="Znf_RING/FYVE/PHD"/>
</dbReference>
<feature type="region of interest" description="Disordered" evidence="11">
    <location>
        <begin position="316"/>
        <end position="342"/>
    </location>
</feature>
<proteinExistence type="inferred from homology"/>
<evidence type="ECO:0000256" key="8">
    <source>
        <dbReference type="ARBA" id="ARBA00023089"/>
    </source>
</evidence>
<dbReference type="InterPro" id="IPR011011">
    <property type="entry name" value="Znf_FYVE_PHD"/>
</dbReference>
<accession>A0ABQ7X4F7</accession>
<feature type="compositionally biased region" description="Low complexity" evidence="11">
    <location>
        <begin position="316"/>
        <end position="339"/>
    </location>
</feature>
<evidence type="ECO:0000256" key="5">
    <source>
        <dbReference type="ARBA" id="ARBA00022782"/>
    </source>
</evidence>
<dbReference type="CDD" id="cd15492">
    <property type="entry name" value="PHD_BRPF_JADE_like"/>
    <property type="match status" value="1"/>
</dbReference>
<feature type="region of interest" description="Disordered" evidence="11">
    <location>
        <begin position="448"/>
        <end position="480"/>
    </location>
</feature>
<keyword evidence="4 9" id="KW-0863">Zinc-finger</keyword>
<keyword evidence="3" id="KW-0479">Metal-binding</keyword>
<evidence type="ECO:0000256" key="1">
    <source>
        <dbReference type="ARBA" id="ARBA00005405"/>
    </source>
</evidence>
<evidence type="ECO:0000256" key="9">
    <source>
        <dbReference type="PROSITE-ProRule" id="PRU00146"/>
    </source>
</evidence>
<feature type="compositionally biased region" description="Basic residues" evidence="11">
    <location>
        <begin position="62"/>
        <end position="71"/>
    </location>
</feature>
<evidence type="ECO:0000256" key="7">
    <source>
        <dbReference type="ARBA" id="ARBA00023054"/>
    </source>
</evidence>